<dbReference type="PROSITE" id="PS50176">
    <property type="entry name" value="ARM_REPEAT"/>
    <property type="match status" value="1"/>
</dbReference>
<evidence type="ECO:0000259" key="8">
    <source>
        <dbReference type="PROSITE" id="PS51698"/>
    </source>
</evidence>
<dbReference type="SUPFAM" id="SSF57850">
    <property type="entry name" value="RING/U-box"/>
    <property type="match status" value="1"/>
</dbReference>
<comment type="pathway">
    <text evidence="2">Protein modification; protein ubiquitination.</text>
</comment>
<dbReference type="InterPro" id="IPR013083">
    <property type="entry name" value="Znf_RING/FYVE/PHD"/>
</dbReference>
<dbReference type="InterPro" id="IPR003613">
    <property type="entry name" value="Ubox_domain"/>
</dbReference>
<dbReference type="CDD" id="cd21037">
    <property type="entry name" value="MLKL_NTD"/>
    <property type="match status" value="1"/>
</dbReference>
<dbReference type="Gene3D" id="3.30.40.10">
    <property type="entry name" value="Zinc/RING finger domain, C3HC4 (zinc finger)"/>
    <property type="match status" value="1"/>
</dbReference>
<reference evidence="9" key="1">
    <citation type="submission" date="2023-05" db="EMBL/GenBank/DDBJ databases">
        <title>Nepenthes gracilis genome sequencing.</title>
        <authorList>
            <person name="Fukushima K."/>
        </authorList>
    </citation>
    <scope>NUCLEOTIDE SEQUENCE</scope>
    <source>
        <strain evidence="9">SING2019-196</strain>
    </source>
</reference>
<accession>A0AAD3TGU9</accession>
<evidence type="ECO:0000256" key="6">
    <source>
        <dbReference type="ARBA" id="ARBA00022786"/>
    </source>
</evidence>
<dbReference type="InterPro" id="IPR011989">
    <property type="entry name" value="ARM-like"/>
</dbReference>
<dbReference type="InterPro" id="IPR000225">
    <property type="entry name" value="Armadillo"/>
</dbReference>
<dbReference type="PANTHER" id="PTHR23315:SF63">
    <property type="entry name" value="U-BOX DOMAIN-CONTAINING PROTEIN 16"/>
    <property type="match status" value="1"/>
</dbReference>
<dbReference type="InterPro" id="IPR045210">
    <property type="entry name" value="RING-Ubox_PUB"/>
</dbReference>
<dbReference type="SMART" id="SM00504">
    <property type="entry name" value="Ubox"/>
    <property type="match status" value="1"/>
</dbReference>
<evidence type="ECO:0000256" key="1">
    <source>
        <dbReference type="ARBA" id="ARBA00000900"/>
    </source>
</evidence>
<sequence>MAVSRESFLPRKRRPAAASFICPKLSGIGLLQALHSLSLDVCALGSLRLFLKRSSASVVRKCELLAVLLEEILRSQVESLFPSKRLCFEEMYIVLQRMKTLMEDCLKGSMLWLLMQIETIAYNFHELTVDLWTLLEVLDLKLNDEVEELQALIIKQCGKDTALTDPVDVSLRIEVLNMLDSIEREIVPDHSGLAEIFTKLGLSDSASCKEEIECLEDEVQSQTDKKSKSDSISLIGLVRYAKCRPLRAEFSPPSDEGFRETAPELATPADFRCPITLDLMTDPVVVATGQTYDRSSIVLWLESGHNTCPKSGQTLAHTNLIPNRALKNLIGMWCREQRIPYAAAEANRGVDGVISNKTALEATKMTVSFLINKLAASSRSGETANGVIYELRIMAKMDSDSRAYVGEGGAIPLLVPHLSSDDPSLQVNAVTTMLNLSILDANKKRIMETDGALSGVIGALRSGATWEAKGNAAATILSLSGMHSYRKKLGKKTRVIRGLLDLAKEGPAGAKKDAMVAILAFAGERETVGRLIEEGVVAMVEEVVDELPEEAVAILEVVVKKGGVAAVAAASHVVGKLATIVRFGGSRARESAVATLVIICRRGGTEMVAELARTSAIEVIIWDLMGTGTARAKRKAASLMRILHRWAAGLEGDVEEGNSMATELLP</sequence>
<feature type="repeat" description="ARM" evidence="7">
    <location>
        <begin position="409"/>
        <end position="451"/>
    </location>
</feature>
<name>A0AAD3TGU9_NEPGR</name>
<dbReference type="AlphaFoldDB" id="A0AAD3TGU9"/>
<keyword evidence="10" id="KW-1185">Reference proteome</keyword>
<dbReference type="InterPro" id="IPR058678">
    <property type="entry name" value="ARM_PUB"/>
</dbReference>
<dbReference type="Proteomes" id="UP001279734">
    <property type="component" value="Unassembled WGS sequence"/>
</dbReference>
<dbReference type="SUPFAM" id="SSF48371">
    <property type="entry name" value="ARM repeat"/>
    <property type="match status" value="1"/>
</dbReference>
<evidence type="ECO:0000313" key="10">
    <source>
        <dbReference type="Proteomes" id="UP001279734"/>
    </source>
</evidence>
<dbReference type="EMBL" id="BSYO01000035">
    <property type="protein sequence ID" value="GMH28701.1"/>
    <property type="molecule type" value="Genomic_DNA"/>
</dbReference>
<dbReference type="GO" id="GO:0061630">
    <property type="term" value="F:ubiquitin protein ligase activity"/>
    <property type="evidence" value="ECO:0007669"/>
    <property type="project" value="UniProtKB-EC"/>
</dbReference>
<evidence type="ECO:0000313" key="9">
    <source>
        <dbReference type="EMBL" id="GMH28701.1"/>
    </source>
</evidence>
<dbReference type="PANTHER" id="PTHR23315">
    <property type="entry name" value="U BOX DOMAIN-CONTAINING"/>
    <property type="match status" value="1"/>
</dbReference>
<evidence type="ECO:0000256" key="5">
    <source>
        <dbReference type="ARBA" id="ARBA00022737"/>
    </source>
</evidence>
<comment type="catalytic activity">
    <reaction evidence="1">
        <text>S-ubiquitinyl-[E2 ubiquitin-conjugating enzyme]-L-cysteine + [acceptor protein]-L-lysine = [E2 ubiquitin-conjugating enzyme]-L-cysteine + N(6)-ubiquitinyl-[acceptor protein]-L-lysine.</text>
        <dbReference type="EC" id="2.3.2.27"/>
    </reaction>
</comment>
<gene>
    <name evidence="9" type="ORF">Nepgr_030544</name>
</gene>
<evidence type="ECO:0000256" key="2">
    <source>
        <dbReference type="ARBA" id="ARBA00004906"/>
    </source>
</evidence>
<dbReference type="Pfam" id="PF04564">
    <property type="entry name" value="U-box"/>
    <property type="match status" value="1"/>
</dbReference>
<proteinExistence type="predicted"/>
<comment type="caution">
    <text evidence="9">The sequence shown here is derived from an EMBL/GenBank/DDBJ whole genome shotgun (WGS) entry which is preliminary data.</text>
</comment>
<evidence type="ECO:0000256" key="7">
    <source>
        <dbReference type="PROSITE-ProRule" id="PRU00259"/>
    </source>
</evidence>
<dbReference type="InterPro" id="IPR016024">
    <property type="entry name" value="ARM-type_fold"/>
</dbReference>
<keyword evidence="6" id="KW-0833">Ubl conjugation pathway</keyword>
<protein>
    <recommendedName>
        <fullName evidence="3">RING-type E3 ubiquitin transferase</fullName>
        <ecNumber evidence="3">2.3.2.27</ecNumber>
    </recommendedName>
</protein>
<dbReference type="FunFam" id="3.30.40.10:FF:000442">
    <property type="entry name" value="RING-type E3 ubiquitin transferase"/>
    <property type="match status" value="1"/>
</dbReference>
<dbReference type="EC" id="2.3.2.27" evidence="3"/>
<organism evidence="9 10">
    <name type="scientific">Nepenthes gracilis</name>
    <name type="common">Slender pitcher plant</name>
    <dbReference type="NCBI Taxonomy" id="150966"/>
    <lineage>
        <taxon>Eukaryota</taxon>
        <taxon>Viridiplantae</taxon>
        <taxon>Streptophyta</taxon>
        <taxon>Embryophyta</taxon>
        <taxon>Tracheophyta</taxon>
        <taxon>Spermatophyta</taxon>
        <taxon>Magnoliopsida</taxon>
        <taxon>eudicotyledons</taxon>
        <taxon>Gunneridae</taxon>
        <taxon>Pentapetalae</taxon>
        <taxon>Caryophyllales</taxon>
        <taxon>Nepenthaceae</taxon>
        <taxon>Nepenthes</taxon>
    </lineage>
</organism>
<evidence type="ECO:0000256" key="4">
    <source>
        <dbReference type="ARBA" id="ARBA00022679"/>
    </source>
</evidence>
<feature type="domain" description="U-box" evidence="8">
    <location>
        <begin position="266"/>
        <end position="340"/>
    </location>
</feature>
<dbReference type="Gene3D" id="1.25.10.10">
    <property type="entry name" value="Leucine-rich Repeat Variant"/>
    <property type="match status" value="1"/>
</dbReference>
<evidence type="ECO:0000256" key="3">
    <source>
        <dbReference type="ARBA" id="ARBA00012483"/>
    </source>
</evidence>
<keyword evidence="5" id="KW-0677">Repeat</keyword>
<dbReference type="PROSITE" id="PS51698">
    <property type="entry name" value="U_BOX"/>
    <property type="match status" value="1"/>
</dbReference>
<dbReference type="GO" id="GO:0016567">
    <property type="term" value="P:protein ubiquitination"/>
    <property type="evidence" value="ECO:0007669"/>
    <property type="project" value="InterPro"/>
</dbReference>
<dbReference type="CDD" id="cd16664">
    <property type="entry name" value="RING-Ubox_PUB"/>
    <property type="match status" value="1"/>
</dbReference>
<keyword evidence="4" id="KW-0808">Transferase</keyword>
<dbReference type="InterPro" id="IPR059179">
    <property type="entry name" value="MLKL-like_MCAfunc"/>
</dbReference>
<dbReference type="Pfam" id="PF25598">
    <property type="entry name" value="ARM_PUB"/>
    <property type="match status" value="1"/>
</dbReference>